<dbReference type="InterPro" id="IPR053041">
    <property type="entry name" value="Transglut-like_Superfamily_Mod"/>
</dbReference>
<dbReference type="OrthoDB" id="6129702at2759"/>
<name>A0A3P7LWE3_DIBLA</name>
<evidence type="ECO:0000259" key="1">
    <source>
        <dbReference type="Pfam" id="PF23265"/>
    </source>
</evidence>
<dbReference type="PANTHER" id="PTHR47020">
    <property type="entry name" value="HILLARIN"/>
    <property type="match status" value="1"/>
</dbReference>
<dbReference type="Pfam" id="PF23265">
    <property type="entry name" value="Ig-like_KY"/>
    <property type="match status" value="1"/>
</dbReference>
<sequence length="185" mass="20926">MIGCLGLFPSLLRWFSLQILQQAHKKQVEFLLRFPRKGFFKLQLYALPAENHDDSPTRVYSYLIEASTCYQMHGPIVPFPKQSHRWRRGCYLKTPIDGILGLDDNGKLSGKPPRGLPFSVSVPNAIAVAVVVGDECTALNSEADRWKGNVHMKQHWGKEKKLTVRAKYSASDTEYSTLLEYSLAS</sequence>
<proteinExistence type="predicted"/>
<protein>
    <recommendedName>
        <fullName evidence="1">KY-like immunoglobulin-like domain-containing protein</fullName>
    </recommendedName>
</protein>
<reference evidence="2 3" key="1">
    <citation type="submission" date="2018-11" db="EMBL/GenBank/DDBJ databases">
        <authorList>
            <consortium name="Pathogen Informatics"/>
        </authorList>
    </citation>
    <scope>NUCLEOTIDE SEQUENCE [LARGE SCALE GENOMIC DNA]</scope>
</reference>
<dbReference type="Proteomes" id="UP000281553">
    <property type="component" value="Unassembled WGS sequence"/>
</dbReference>
<accession>A0A3P7LWE3</accession>
<evidence type="ECO:0000313" key="3">
    <source>
        <dbReference type="Proteomes" id="UP000281553"/>
    </source>
</evidence>
<evidence type="ECO:0000313" key="2">
    <source>
        <dbReference type="EMBL" id="VDN14418.1"/>
    </source>
</evidence>
<organism evidence="2 3">
    <name type="scientific">Dibothriocephalus latus</name>
    <name type="common">Fish tapeworm</name>
    <name type="synonym">Diphyllobothrium latum</name>
    <dbReference type="NCBI Taxonomy" id="60516"/>
    <lineage>
        <taxon>Eukaryota</taxon>
        <taxon>Metazoa</taxon>
        <taxon>Spiralia</taxon>
        <taxon>Lophotrochozoa</taxon>
        <taxon>Platyhelminthes</taxon>
        <taxon>Cestoda</taxon>
        <taxon>Eucestoda</taxon>
        <taxon>Diphyllobothriidea</taxon>
        <taxon>Diphyllobothriidae</taxon>
        <taxon>Dibothriocephalus</taxon>
    </lineage>
</organism>
<dbReference type="PANTHER" id="PTHR47020:SF1">
    <property type="entry name" value="HILLARIN"/>
    <property type="match status" value="1"/>
</dbReference>
<gene>
    <name evidence="2" type="ORF">DILT_LOCUS10249</name>
</gene>
<dbReference type="AlphaFoldDB" id="A0A3P7LWE3"/>
<keyword evidence="3" id="KW-1185">Reference proteome</keyword>
<feature type="domain" description="KY-like immunoglobulin-like" evidence="1">
    <location>
        <begin position="19"/>
        <end position="69"/>
    </location>
</feature>
<dbReference type="EMBL" id="UYRU01059221">
    <property type="protein sequence ID" value="VDN14418.1"/>
    <property type="molecule type" value="Genomic_DNA"/>
</dbReference>
<dbReference type="InterPro" id="IPR056564">
    <property type="entry name" value="Ig-like_KY"/>
</dbReference>